<dbReference type="GO" id="GO:0005886">
    <property type="term" value="C:plasma membrane"/>
    <property type="evidence" value="ECO:0007669"/>
    <property type="project" value="UniProtKB-SubCell"/>
</dbReference>
<dbReference type="EC" id="3.4.23.36" evidence="9"/>
<evidence type="ECO:0000256" key="7">
    <source>
        <dbReference type="ARBA" id="ARBA00022989"/>
    </source>
</evidence>
<dbReference type="PRINTS" id="PR00781">
    <property type="entry name" value="LIPOSIGPTASE"/>
</dbReference>
<keyword evidence="3 9" id="KW-0645">Protease</keyword>
<dbReference type="PROSITE" id="PS00855">
    <property type="entry name" value="SPASE_II"/>
    <property type="match status" value="1"/>
</dbReference>
<evidence type="ECO:0000256" key="2">
    <source>
        <dbReference type="ARBA" id="ARBA00022475"/>
    </source>
</evidence>
<dbReference type="PANTHER" id="PTHR33695">
    <property type="entry name" value="LIPOPROTEIN SIGNAL PEPTIDASE"/>
    <property type="match status" value="1"/>
</dbReference>
<evidence type="ECO:0000256" key="8">
    <source>
        <dbReference type="ARBA" id="ARBA00023136"/>
    </source>
</evidence>
<sequence length="161" mass="17634">MEAKNNRIVTLVIFIAIVAIVMIIDQWTKSLANVHEVGDVYATLIPGVLQLTLVHNTGAAWGMFGDWTNGFIVVALIVCILLFCFVFLNSNNINKLMVVSCALLFAGGLGNAVDRFMNGYVVDMIEAIFIDYPVFNVADCAITIGVALLIINILFLNKRHA</sequence>
<accession>A0AA43RKM6</accession>
<comment type="catalytic activity">
    <reaction evidence="9 10">
        <text>Release of signal peptides from bacterial membrane prolipoproteins. Hydrolyzes -Xaa-Yaa-Zaa-|-(S,diacylglyceryl)Cys-, in which Xaa is hydrophobic (preferably Leu), and Yaa (Ala or Ser) and Zaa (Gly or Ala) have small, neutral side chains.</text>
        <dbReference type="EC" id="3.4.23.36"/>
    </reaction>
</comment>
<reference evidence="12" key="1">
    <citation type="submission" date="2023-07" db="EMBL/GenBank/DDBJ databases">
        <title>Between Cages and Wild: Unraveling the Impact of Captivity on Animal Microbiomes and Antimicrobial Resistance.</title>
        <authorList>
            <person name="Schmartz G.P."/>
            <person name="Rehner J."/>
            <person name="Schuff M.J."/>
            <person name="Becker S.L."/>
            <person name="Kravczyk M."/>
            <person name="Gurevich A."/>
            <person name="Francke R."/>
            <person name="Mueller R."/>
            <person name="Keller V."/>
            <person name="Keller A."/>
        </authorList>
    </citation>
    <scope>NUCLEOTIDE SEQUENCE</scope>
    <source>
        <strain evidence="12">S12M_St_49</strain>
    </source>
</reference>
<protein>
    <recommendedName>
        <fullName evidence="9">Lipoprotein signal peptidase</fullName>
        <ecNumber evidence="9">3.4.23.36</ecNumber>
    </recommendedName>
    <alternativeName>
        <fullName evidence="9">Prolipoprotein signal peptidase</fullName>
    </alternativeName>
    <alternativeName>
        <fullName evidence="9">Signal peptidase II</fullName>
        <shortName evidence="9">SPase II</shortName>
    </alternativeName>
</protein>
<keyword evidence="2 9" id="KW-1003">Cell membrane</keyword>
<name>A0AA43RKM6_9ACTN</name>
<proteinExistence type="inferred from homology"/>
<evidence type="ECO:0000313" key="12">
    <source>
        <dbReference type="EMBL" id="MDO4841202.1"/>
    </source>
</evidence>
<keyword evidence="8 9" id="KW-0472">Membrane</keyword>
<evidence type="ECO:0000256" key="11">
    <source>
        <dbReference type="RuleBase" id="RU004181"/>
    </source>
</evidence>
<evidence type="ECO:0000256" key="4">
    <source>
        <dbReference type="ARBA" id="ARBA00022692"/>
    </source>
</evidence>
<keyword evidence="13" id="KW-1185">Reference proteome</keyword>
<feature type="transmembrane region" description="Helical" evidence="9">
    <location>
        <begin position="133"/>
        <end position="156"/>
    </location>
</feature>
<dbReference type="GO" id="GO:0006508">
    <property type="term" value="P:proteolysis"/>
    <property type="evidence" value="ECO:0007669"/>
    <property type="project" value="UniProtKB-KW"/>
</dbReference>
<feature type="active site" evidence="9">
    <location>
        <position position="139"/>
    </location>
</feature>
<evidence type="ECO:0000256" key="10">
    <source>
        <dbReference type="RuleBase" id="RU000594"/>
    </source>
</evidence>
<gene>
    <name evidence="9 12" type="primary">lspA</name>
    <name evidence="12" type="ORF">Q3982_00795</name>
</gene>
<keyword evidence="6 9" id="KW-0378">Hydrolase</keyword>
<organism evidence="12 13">
    <name type="scientific">Phoenicibacter congonensis</name>
    <dbReference type="NCBI Taxonomy" id="1944646"/>
    <lineage>
        <taxon>Bacteria</taxon>
        <taxon>Bacillati</taxon>
        <taxon>Actinomycetota</taxon>
        <taxon>Coriobacteriia</taxon>
        <taxon>Eggerthellales</taxon>
        <taxon>Eggerthellaceae</taxon>
        <taxon>Phoenicibacter</taxon>
    </lineage>
</organism>
<dbReference type="PANTHER" id="PTHR33695:SF1">
    <property type="entry name" value="LIPOPROTEIN SIGNAL PEPTIDASE"/>
    <property type="match status" value="1"/>
</dbReference>
<feature type="active site" evidence="9">
    <location>
        <position position="123"/>
    </location>
</feature>
<dbReference type="EMBL" id="JAUMVS010000005">
    <property type="protein sequence ID" value="MDO4841202.1"/>
    <property type="molecule type" value="Genomic_DNA"/>
</dbReference>
<comment type="function">
    <text evidence="9 10">This protein specifically catalyzes the removal of signal peptides from prolipoproteins.</text>
</comment>
<evidence type="ECO:0000256" key="6">
    <source>
        <dbReference type="ARBA" id="ARBA00022801"/>
    </source>
</evidence>
<keyword evidence="5 9" id="KW-0064">Aspartyl protease</keyword>
<dbReference type="GO" id="GO:0004190">
    <property type="term" value="F:aspartic-type endopeptidase activity"/>
    <property type="evidence" value="ECO:0007669"/>
    <property type="project" value="UniProtKB-UniRule"/>
</dbReference>
<comment type="caution">
    <text evidence="12">The sequence shown here is derived from an EMBL/GenBank/DDBJ whole genome shotgun (WGS) entry which is preliminary data.</text>
</comment>
<keyword evidence="4 9" id="KW-0812">Transmembrane</keyword>
<dbReference type="InterPro" id="IPR001872">
    <property type="entry name" value="Peptidase_A8"/>
</dbReference>
<keyword evidence="7 9" id="KW-1133">Transmembrane helix</keyword>
<feature type="transmembrane region" description="Helical" evidence="9">
    <location>
        <begin position="96"/>
        <end position="113"/>
    </location>
</feature>
<evidence type="ECO:0000256" key="3">
    <source>
        <dbReference type="ARBA" id="ARBA00022670"/>
    </source>
</evidence>
<feature type="transmembrane region" description="Helical" evidence="9">
    <location>
        <begin position="70"/>
        <end position="89"/>
    </location>
</feature>
<evidence type="ECO:0000313" key="13">
    <source>
        <dbReference type="Proteomes" id="UP001168575"/>
    </source>
</evidence>
<evidence type="ECO:0000256" key="5">
    <source>
        <dbReference type="ARBA" id="ARBA00022750"/>
    </source>
</evidence>
<comment type="similarity">
    <text evidence="1 9 11">Belongs to the peptidase A8 family.</text>
</comment>
<evidence type="ECO:0000256" key="1">
    <source>
        <dbReference type="ARBA" id="ARBA00006139"/>
    </source>
</evidence>
<dbReference type="AlphaFoldDB" id="A0AA43RKM6"/>
<comment type="pathway">
    <text evidence="9">Protein modification; lipoprotein biosynthesis (signal peptide cleavage).</text>
</comment>
<dbReference type="NCBIfam" id="TIGR00077">
    <property type="entry name" value="lspA"/>
    <property type="match status" value="1"/>
</dbReference>
<feature type="transmembrane region" description="Helical" evidence="9">
    <location>
        <begin position="7"/>
        <end position="24"/>
    </location>
</feature>
<evidence type="ECO:0000256" key="9">
    <source>
        <dbReference type="HAMAP-Rule" id="MF_00161"/>
    </source>
</evidence>
<dbReference type="HAMAP" id="MF_00161">
    <property type="entry name" value="LspA"/>
    <property type="match status" value="1"/>
</dbReference>
<comment type="subcellular location">
    <subcellularLocation>
        <location evidence="9">Cell membrane</location>
        <topology evidence="9">Multi-pass membrane protein</topology>
    </subcellularLocation>
</comment>
<dbReference type="Pfam" id="PF01252">
    <property type="entry name" value="Peptidase_A8"/>
    <property type="match status" value="1"/>
</dbReference>
<dbReference type="Proteomes" id="UP001168575">
    <property type="component" value="Unassembled WGS sequence"/>
</dbReference>